<dbReference type="RefSeq" id="WP_091060702.1">
    <property type="nucleotide sequence ID" value="NZ_FMDM01000004.1"/>
</dbReference>
<proteinExistence type="predicted"/>
<feature type="region of interest" description="Disordered" evidence="1">
    <location>
        <begin position="217"/>
        <end position="251"/>
    </location>
</feature>
<dbReference type="OrthoDB" id="3373416at2"/>
<gene>
    <name evidence="2" type="ORF">GA0070213_104174</name>
</gene>
<evidence type="ECO:0000313" key="3">
    <source>
        <dbReference type="Proteomes" id="UP000199360"/>
    </source>
</evidence>
<organism evidence="2 3">
    <name type="scientific">Micromonospora humi</name>
    <dbReference type="NCBI Taxonomy" id="745366"/>
    <lineage>
        <taxon>Bacteria</taxon>
        <taxon>Bacillati</taxon>
        <taxon>Actinomycetota</taxon>
        <taxon>Actinomycetes</taxon>
        <taxon>Micromonosporales</taxon>
        <taxon>Micromonosporaceae</taxon>
        <taxon>Micromonospora</taxon>
    </lineage>
</organism>
<evidence type="ECO:0000256" key="1">
    <source>
        <dbReference type="SAM" id="MobiDB-lite"/>
    </source>
</evidence>
<reference evidence="3" key="1">
    <citation type="submission" date="2016-06" db="EMBL/GenBank/DDBJ databases">
        <authorList>
            <person name="Varghese N."/>
            <person name="Submissions Spin"/>
        </authorList>
    </citation>
    <scope>NUCLEOTIDE SEQUENCE [LARGE SCALE GENOMIC DNA]</scope>
    <source>
        <strain evidence="3">DSM 45647</strain>
    </source>
</reference>
<dbReference type="EMBL" id="FMDM01000004">
    <property type="protein sequence ID" value="SCG50890.1"/>
    <property type="molecule type" value="Genomic_DNA"/>
</dbReference>
<keyword evidence="3" id="KW-1185">Reference proteome</keyword>
<sequence length="251" mass="25638">MRARRLVAVASVAVGLVALSGCRTEPGVAAYIGDHRVTEDQVTSILDEVRDGLASQPATAPQADALLPPRDQVVATLVLSDVCKELSADKGYQPKTQVTAEQVAQQVGLPADAAYPKKVAEFYTCVSGVPVGESTAPSKEDLATVIAAGRAAGAIPPDVSDADAAGQLDGDQLRSALATRKALADAIDGYDVSVNPRYRPLAFPVLTFKGDVPAVSVPLGEPGSSVTDISTPEPETGESAPVVEPSAAPGA</sequence>
<dbReference type="AlphaFoldDB" id="A0A1C5HXX4"/>
<dbReference type="Proteomes" id="UP000199360">
    <property type="component" value="Unassembled WGS sequence"/>
</dbReference>
<accession>A0A1C5HXX4</accession>
<protein>
    <recommendedName>
        <fullName evidence="4">Lipoprotein</fullName>
    </recommendedName>
</protein>
<dbReference type="STRING" id="745366.GA0070213_104174"/>
<evidence type="ECO:0008006" key="4">
    <source>
        <dbReference type="Google" id="ProtNLM"/>
    </source>
</evidence>
<evidence type="ECO:0000313" key="2">
    <source>
        <dbReference type="EMBL" id="SCG50890.1"/>
    </source>
</evidence>
<dbReference type="PROSITE" id="PS51257">
    <property type="entry name" value="PROKAR_LIPOPROTEIN"/>
    <property type="match status" value="1"/>
</dbReference>
<name>A0A1C5HXX4_9ACTN</name>